<dbReference type="EMBL" id="VNHN01000089">
    <property type="protein sequence ID" value="TYO97168.1"/>
    <property type="molecule type" value="Genomic_DNA"/>
</dbReference>
<dbReference type="STRING" id="351671.XDD1_3744"/>
<keyword evidence="4" id="KW-1185">Reference proteome</keyword>
<dbReference type="OrthoDB" id="2655051at2"/>
<protein>
    <submittedName>
        <fullName evidence="1">Uncharacterized protein</fullName>
    </submittedName>
</protein>
<dbReference type="HOGENOM" id="CLU_069374_0_0_6"/>
<reference evidence="2 4" key="2">
    <citation type="submission" date="2019-07" db="EMBL/GenBank/DDBJ databases">
        <title>Genomic Encyclopedia of Type Strains, Phase I: the one thousand microbial genomes (KMG-I) project.</title>
        <authorList>
            <person name="Kyrpides N."/>
        </authorList>
    </citation>
    <scope>NUCLEOTIDE SEQUENCE [LARGE SCALE GENOMIC DNA]</scope>
    <source>
        <strain evidence="2 4">DSM 17909</strain>
    </source>
</reference>
<proteinExistence type="predicted"/>
<gene>
    <name evidence="2" type="ORF">LY16_03398</name>
    <name evidence="1" type="ORF">XDD1_3744</name>
</gene>
<accession>A0A068QXB4</accession>
<dbReference type="Proteomes" id="UP000032721">
    <property type="component" value="Chromosome"/>
</dbReference>
<evidence type="ECO:0000313" key="3">
    <source>
        <dbReference type="Proteomes" id="UP000032721"/>
    </source>
</evidence>
<dbReference type="Proteomes" id="UP000324170">
    <property type="component" value="Unassembled WGS sequence"/>
</dbReference>
<dbReference type="RefSeq" id="WP_045973095.1">
    <property type="nucleotide sequence ID" value="NZ_CAWMED010000001.1"/>
</dbReference>
<dbReference type="AlphaFoldDB" id="A0A068QXB4"/>
<evidence type="ECO:0000313" key="1">
    <source>
        <dbReference type="EMBL" id="CDG19429.1"/>
    </source>
</evidence>
<sequence>MLLAIYKYKIDAFLNKSIPPLNNPILCYRTYDSYLKENKILFFKNKWEGEYIQVGSWDYFFDGYVPDEYWNFIPSELKEYKEIPGFSHIDYLGINLLINKMFCVFDINKHYYRKELAKIHYQYHVSCYQVSDDIRTFFIRKLFSEMWVGDYAYNKVTVKNGELIFAAESGIVYQFHDLIDRLCDIIKIFSLPESLLNILDSINPMLHECIDFILGRDGAYDFDDVNKKYIDGNYFVDIYQNNKESIFNVLKDCVRESQTSHELLVSHLIIRNYSFFVLKDKPDEILILKYFLSKDEEIFTEILSLTIDIGFCVWKDTFDGLNLEEYLEKVKESDCLIDR</sequence>
<evidence type="ECO:0000313" key="4">
    <source>
        <dbReference type="Proteomes" id="UP000324170"/>
    </source>
</evidence>
<dbReference type="KEGG" id="xdo:XDD1_3744"/>
<organism evidence="1 3">
    <name type="scientific">Xenorhabdus doucetiae</name>
    <dbReference type="NCBI Taxonomy" id="351671"/>
    <lineage>
        <taxon>Bacteria</taxon>
        <taxon>Pseudomonadati</taxon>
        <taxon>Pseudomonadota</taxon>
        <taxon>Gammaproteobacteria</taxon>
        <taxon>Enterobacterales</taxon>
        <taxon>Morganellaceae</taxon>
        <taxon>Xenorhabdus</taxon>
    </lineage>
</organism>
<reference evidence="1 3" key="1">
    <citation type="submission" date="2013-07" db="EMBL/GenBank/DDBJ databases">
        <authorList>
            <person name="Genoscope - CEA"/>
        </authorList>
    </citation>
    <scope>NUCLEOTIDE SEQUENCE [LARGE SCALE GENOMIC DNA]</scope>
    <source>
        <strain evidence="1">FRM16</strain>
        <strain evidence="3">FRM16 / DSM 17909</strain>
    </source>
</reference>
<evidence type="ECO:0000313" key="2">
    <source>
        <dbReference type="EMBL" id="TYO97168.1"/>
    </source>
</evidence>
<dbReference type="EMBL" id="FO704550">
    <property type="protein sequence ID" value="CDG19429.1"/>
    <property type="molecule type" value="Genomic_DNA"/>
</dbReference>
<name>A0A068QXB4_9GAMM</name>